<dbReference type="InterPro" id="IPR035979">
    <property type="entry name" value="RBD_domain_sf"/>
</dbReference>
<dbReference type="InterPro" id="IPR000504">
    <property type="entry name" value="RRM_dom"/>
</dbReference>
<protein>
    <recommendedName>
        <fullName evidence="3">RRM domain-containing protein</fullName>
    </recommendedName>
</protein>
<organism evidence="4 5">
    <name type="scientific">Galdieria partita</name>
    <dbReference type="NCBI Taxonomy" id="83374"/>
    <lineage>
        <taxon>Eukaryota</taxon>
        <taxon>Rhodophyta</taxon>
        <taxon>Bangiophyceae</taxon>
        <taxon>Galdieriales</taxon>
        <taxon>Galdieriaceae</taxon>
        <taxon>Galdieria</taxon>
    </lineage>
</organism>
<evidence type="ECO:0000259" key="3">
    <source>
        <dbReference type="PROSITE" id="PS50102"/>
    </source>
</evidence>
<keyword evidence="5" id="KW-1185">Reference proteome</keyword>
<gene>
    <name evidence="4" type="ORF">GpartN1_g6074.t1</name>
</gene>
<dbReference type="EMBL" id="BQMJ01000053">
    <property type="protein sequence ID" value="GJQ14283.1"/>
    <property type="molecule type" value="Genomic_DNA"/>
</dbReference>
<proteinExistence type="predicted"/>
<dbReference type="AlphaFoldDB" id="A0A9C7Q0N4"/>
<name>A0A9C7Q0N4_9RHOD</name>
<dbReference type="Proteomes" id="UP001061958">
    <property type="component" value="Unassembled WGS sequence"/>
</dbReference>
<evidence type="ECO:0000313" key="5">
    <source>
        <dbReference type="Proteomes" id="UP001061958"/>
    </source>
</evidence>
<dbReference type="CDD" id="cd00590">
    <property type="entry name" value="RRM_SF"/>
    <property type="match status" value="1"/>
</dbReference>
<dbReference type="SUPFAM" id="SSF54928">
    <property type="entry name" value="RNA-binding domain, RBD"/>
    <property type="match status" value="1"/>
</dbReference>
<reference evidence="4" key="1">
    <citation type="journal article" date="2022" name="Proc. Natl. Acad. Sci. U.S.A.">
        <title>Life cycle and functional genomics of the unicellular red alga Galdieria for elucidating algal and plant evolution and industrial use.</title>
        <authorList>
            <person name="Hirooka S."/>
            <person name="Itabashi T."/>
            <person name="Ichinose T.M."/>
            <person name="Onuma R."/>
            <person name="Fujiwara T."/>
            <person name="Yamashita S."/>
            <person name="Jong L.W."/>
            <person name="Tomita R."/>
            <person name="Iwane A.H."/>
            <person name="Miyagishima S.Y."/>
        </authorList>
    </citation>
    <scope>NUCLEOTIDE SEQUENCE</scope>
    <source>
        <strain evidence="4">NBRC 102759</strain>
    </source>
</reference>
<keyword evidence="1" id="KW-0694">RNA-binding</keyword>
<dbReference type="OrthoDB" id="10302007at2759"/>
<dbReference type="Gene3D" id="3.30.70.330">
    <property type="match status" value="1"/>
</dbReference>
<evidence type="ECO:0000313" key="4">
    <source>
        <dbReference type="EMBL" id="GJQ14283.1"/>
    </source>
</evidence>
<accession>A0A9C7Q0N4</accession>
<dbReference type="GO" id="GO:0003723">
    <property type="term" value="F:RNA binding"/>
    <property type="evidence" value="ECO:0007669"/>
    <property type="project" value="UniProtKB-UniRule"/>
</dbReference>
<evidence type="ECO:0000256" key="2">
    <source>
        <dbReference type="SAM" id="MobiDB-lite"/>
    </source>
</evidence>
<reference evidence="4" key="2">
    <citation type="submission" date="2022-01" db="EMBL/GenBank/DDBJ databases">
        <authorList>
            <person name="Hirooka S."/>
            <person name="Miyagishima S.Y."/>
        </authorList>
    </citation>
    <scope>NUCLEOTIDE SEQUENCE</scope>
    <source>
        <strain evidence="4">NBRC 102759</strain>
    </source>
</reference>
<sequence length="191" mass="21924">MSLFIRYHVARQLRIAEQLVKRSFCVESSSRIPRNEENDTLPTHNLETETSTTSTQKNSVEESVPLYRNRPGIQPLETPVGTFNKQQVIPNEIHVSHLPHDISRTELAQHFGRFGEITALTLTSTGIQEKNIYAVIRFKDIRSCDAALSLDGKLLGTKTLSVRRNMNALFLARMHERLRTIRKRNRETSDQ</sequence>
<feature type="domain" description="RRM" evidence="3">
    <location>
        <begin position="91"/>
        <end position="167"/>
    </location>
</feature>
<feature type="region of interest" description="Disordered" evidence="2">
    <location>
        <begin position="28"/>
        <end position="62"/>
    </location>
</feature>
<dbReference type="InterPro" id="IPR012677">
    <property type="entry name" value="Nucleotide-bd_a/b_plait_sf"/>
</dbReference>
<dbReference type="Pfam" id="PF00076">
    <property type="entry name" value="RRM_1"/>
    <property type="match status" value="1"/>
</dbReference>
<comment type="caution">
    <text evidence="4">The sequence shown here is derived from an EMBL/GenBank/DDBJ whole genome shotgun (WGS) entry which is preliminary data.</text>
</comment>
<dbReference type="PROSITE" id="PS50102">
    <property type="entry name" value="RRM"/>
    <property type="match status" value="1"/>
</dbReference>
<feature type="compositionally biased region" description="Polar residues" evidence="2">
    <location>
        <begin position="40"/>
        <end position="58"/>
    </location>
</feature>
<dbReference type="SMART" id="SM00360">
    <property type="entry name" value="RRM"/>
    <property type="match status" value="1"/>
</dbReference>
<evidence type="ECO:0000256" key="1">
    <source>
        <dbReference type="PROSITE-ProRule" id="PRU00176"/>
    </source>
</evidence>